<gene>
    <name evidence="5" type="ORF">MUO14_07770</name>
</gene>
<dbReference type="EMBL" id="CP095074">
    <property type="protein sequence ID" value="UOQ94818.1"/>
    <property type="molecule type" value="Genomic_DNA"/>
</dbReference>
<dbReference type="Pfam" id="PF01047">
    <property type="entry name" value="MarR"/>
    <property type="match status" value="1"/>
</dbReference>
<evidence type="ECO:0000256" key="3">
    <source>
        <dbReference type="ARBA" id="ARBA00023163"/>
    </source>
</evidence>
<protein>
    <submittedName>
        <fullName evidence="5">MarR family transcriptional regulator</fullName>
    </submittedName>
</protein>
<dbReference type="Proteomes" id="UP000831880">
    <property type="component" value="Chromosome"/>
</dbReference>
<dbReference type="SUPFAM" id="SSF46785">
    <property type="entry name" value="Winged helix' DNA-binding domain"/>
    <property type="match status" value="1"/>
</dbReference>
<dbReference type="SMART" id="SM00347">
    <property type="entry name" value="HTH_MARR"/>
    <property type="match status" value="1"/>
</dbReference>
<dbReference type="Gene3D" id="1.10.10.10">
    <property type="entry name" value="Winged helix-like DNA-binding domain superfamily/Winged helix DNA-binding domain"/>
    <property type="match status" value="1"/>
</dbReference>
<proteinExistence type="predicted"/>
<evidence type="ECO:0000259" key="4">
    <source>
        <dbReference type="PROSITE" id="PS50995"/>
    </source>
</evidence>
<evidence type="ECO:0000313" key="6">
    <source>
        <dbReference type="Proteomes" id="UP000831880"/>
    </source>
</evidence>
<dbReference type="InterPro" id="IPR036390">
    <property type="entry name" value="WH_DNA-bd_sf"/>
</dbReference>
<sequence length="139" mass="16166">MEKLDICVQFLLRTALQKVNQISKSKLSSYGVTPAQYALLRFLWKKDGQFSSVLGEKVQLDSATVTGIIDRMEQNGFIERRFDPKDRRNRLIFLTEKGRSMEGPLCEKMDEMNEEVMSNFDGEEFQQFKKVLFDIGIKK</sequence>
<organism evidence="5 6">
    <name type="scientific">Halobacillus shinanisalinarum</name>
    <dbReference type="NCBI Taxonomy" id="2932258"/>
    <lineage>
        <taxon>Bacteria</taxon>
        <taxon>Bacillati</taxon>
        <taxon>Bacillota</taxon>
        <taxon>Bacilli</taxon>
        <taxon>Bacillales</taxon>
        <taxon>Bacillaceae</taxon>
        <taxon>Halobacillus</taxon>
    </lineage>
</organism>
<dbReference type="PANTHER" id="PTHR42756:SF1">
    <property type="entry name" value="TRANSCRIPTIONAL REPRESSOR OF EMRAB OPERON"/>
    <property type="match status" value="1"/>
</dbReference>
<dbReference type="InterPro" id="IPR036388">
    <property type="entry name" value="WH-like_DNA-bd_sf"/>
</dbReference>
<name>A0ABY4H3S7_9BACI</name>
<dbReference type="PROSITE" id="PS50995">
    <property type="entry name" value="HTH_MARR_2"/>
    <property type="match status" value="1"/>
</dbReference>
<accession>A0ABY4H3S7</accession>
<dbReference type="PRINTS" id="PR00598">
    <property type="entry name" value="HTHMARR"/>
</dbReference>
<dbReference type="InterPro" id="IPR000835">
    <property type="entry name" value="HTH_MarR-typ"/>
</dbReference>
<evidence type="ECO:0000256" key="2">
    <source>
        <dbReference type="ARBA" id="ARBA00023125"/>
    </source>
</evidence>
<evidence type="ECO:0000256" key="1">
    <source>
        <dbReference type="ARBA" id="ARBA00023015"/>
    </source>
</evidence>
<reference evidence="5 6" key="1">
    <citation type="submission" date="2022-04" db="EMBL/GenBank/DDBJ databases">
        <title>Halobacillus sp. isolated from saltern.</title>
        <authorList>
            <person name="Won M."/>
            <person name="Lee C.-M."/>
            <person name="Woen H.-Y."/>
            <person name="Kwon S.-W."/>
        </authorList>
    </citation>
    <scope>NUCLEOTIDE SEQUENCE [LARGE SCALE GENOMIC DNA]</scope>
    <source>
        <strain evidence="5 6">SSTM10-2</strain>
    </source>
</reference>
<dbReference type="PANTHER" id="PTHR42756">
    <property type="entry name" value="TRANSCRIPTIONAL REGULATOR, MARR"/>
    <property type="match status" value="1"/>
</dbReference>
<keyword evidence="1" id="KW-0805">Transcription regulation</keyword>
<dbReference type="InterPro" id="IPR023187">
    <property type="entry name" value="Tscrpt_reg_MarR-type_CS"/>
</dbReference>
<evidence type="ECO:0000313" key="5">
    <source>
        <dbReference type="EMBL" id="UOQ94818.1"/>
    </source>
</evidence>
<feature type="domain" description="HTH marR-type" evidence="4">
    <location>
        <begin position="1"/>
        <end position="137"/>
    </location>
</feature>
<dbReference type="PROSITE" id="PS01117">
    <property type="entry name" value="HTH_MARR_1"/>
    <property type="match status" value="1"/>
</dbReference>
<keyword evidence="2" id="KW-0238">DNA-binding</keyword>
<keyword evidence="6" id="KW-1185">Reference proteome</keyword>
<keyword evidence="3" id="KW-0804">Transcription</keyword>
<dbReference type="RefSeq" id="WP_244754674.1">
    <property type="nucleotide sequence ID" value="NZ_CP095074.1"/>
</dbReference>